<dbReference type="InterPro" id="IPR020904">
    <property type="entry name" value="Sc_DH/Rdtase_CS"/>
</dbReference>
<proteinExistence type="inferred from homology"/>
<dbReference type="SUPFAM" id="SSF51735">
    <property type="entry name" value="NAD(P)-binding Rossmann-fold domains"/>
    <property type="match status" value="2"/>
</dbReference>
<keyword evidence="5" id="KW-1185">Reference proteome</keyword>
<dbReference type="InterPro" id="IPR036291">
    <property type="entry name" value="NAD(P)-bd_dom_sf"/>
</dbReference>
<sequence>MAPRLKDKIAIVTGATSGIGKATVELFVEEGARVVALDVNGPVEPLPTGVHFIQGSVADGALWTQAIADAQRLWGTCPDVLVNAAGVSTGALLHELTDDDFDYVFGINFRAPMRGMQAVIRALLAEGRSGAIVNVSSVLGHVALPTKTAYGVAKGALSHLTAIAAKEYGASGIRVNAVAPAMVRTGMTAPPDVTARLDTLVERTSLKRWGEPREIAQSILFLASDDASLVTGTVLMADAGYTTGRATVDLFAKHGARVVSLDVAAPAAPPPGPFVQGSVATDDAWARAFAAAKDAYGASPDLLVNVAAVLQNEPLLEVSEAEFARVMAVNVGGPLKGMQAFARALIREKRPGAVVNVSSVAAHRVVRDSPIYCASKAALSHLSRLAAAEFGPHGIRVNVVAPGATLTGMTKDASITADTAPLIAAQIALGRIALPEDVAESIVYLASDEAGYVTGSVLVNDGGFTLN</sequence>
<dbReference type="PANTHER" id="PTHR24321:SF8">
    <property type="entry name" value="ESTRADIOL 17-BETA-DEHYDROGENASE 8-RELATED"/>
    <property type="match status" value="1"/>
</dbReference>
<dbReference type="GeneID" id="95983994"/>
<protein>
    <submittedName>
        <fullName evidence="4">Uncharacterized protein</fullName>
    </submittedName>
</protein>
<evidence type="ECO:0000256" key="2">
    <source>
        <dbReference type="ARBA" id="ARBA00022857"/>
    </source>
</evidence>
<dbReference type="CDD" id="cd05233">
    <property type="entry name" value="SDR_c"/>
    <property type="match status" value="2"/>
</dbReference>
<dbReference type="PROSITE" id="PS00061">
    <property type="entry name" value="ADH_SHORT"/>
    <property type="match status" value="2"/>
</dbReference>
<dbReference type="PANTHER" id="PTHR24321">
    <property type="entry name" value="DEHYDROGENASES, SHORT CHAIN"/>
    <property type="match status" value="1"/>
</dbReference>
<evidence type="ECO:0000256" key="3">
    <source>
        <dbReference type="ARBA" id="ARBA00023002"/>
    </source>
</evidence>
<gene>
    <name evidence="4" type="ORF">Q8F55_002951</name>
</gene>
<evidence type="ECO:0000313" key="4">
    <source>
        <dbReference type="EMBL" id="KAL1411958.1"/>
    </source>
</evidence>
<evidence type="ECO:0000256" key="1">
    <source>
        <dbReference type="ARBA" id="ARBA00006484"/>
    </source>
</evidence>
<dbReference type="PRINTS" id="PR00080">
    <property type="entry name" value="SDRFAMILY"/>
</dbReference>
<dbReference type="Gene3D" id="3.40.50.720">
    <property type="entry name" value="NAD(P)-binding Rossmann-like Domain"/>
    <property type="match status" value="2"/>
</dbReference>
<name>A0ABR3QB86_9TREE</name>
<comment type="caution">
    <text evidence="4">The sequence shown here is derived from an EMBL/GenBank/DDBJ whole genome shotgun (WGS) entry which is preliminary data.</text>
</comment>
<comment type="similarity">
    <text evidence="1">Belongs to the short-chain dehydrogenases/reductases (SDR) family.</text>
</comment>
<dbReference type="RefSeq" id="XP_069211902.1">
    <property type="nucleotide sequence ID" value="XM_069351516.1"/>
</dbReference>
<reference evidence="4 5" key="1">
    <citation type="submission" date="2023-08" db="EMBL/GenBank/DDBJ databases">
        <title>Annotated Genome Sequence of Vanrija albida AlHP1.</title>
        <authorList>
            <person name="Herzog R."/>
        </authorList>
    </citation>
    <scope>NUCLEOTIDE SEQUENCE [LARGE SCALE GENOMIC DNA]</scope>
    <source>
        <strain evidence="4 5">AlHP1</strain>
    </source>
</reference>
<dbReference type="EMBL" id="JBBXJM010000002">
    <property type="protein sequence ID" value="KAL1411958.1"/>
    <property type="molecule type" value="Genomic_DNA"/>
</dbReference>
<dbReference type="Proteomes" id="UP001565368">
    <property type="component" value="Unassembled WGS sequence"/>
</dbReference>
<accession>A0ABR3QB86</accession>
<evidence type="ECO:0000313" key="5">
    <source>
        <dbReference type="Proteomes" id="UP001565368"/>
    </source>
</evidence>
<keyword evidence="2" id="KW-0521">NADP</keyword>
<keyword evidence="3" id="KW-0560">Oxidoreductase</keyword>
<organism evidence="4 5">
    <name type="scientific">Vanrija albida</name>
    <dbReference type="NCBI Taxonomy" id="181172"/>
    <lineage>
        <taxon>Eukaryota</taxon>
        <taxon>Fungi</taxon>
        <taxon>Dikarya</taxon>
        <taxon>Basidiomycota</taxon>
        <taxon>Agaricomycotina</taxon>
        <taxon>Tremellomycetes</taxon>
        <taxon>Trichosporonales</taxon>
        <taxon>Trichosporonaceae</taxon>
        <taxon>Vanrija</taxon>
    </lineage>
</organism>
<dbReference type="InterPro" id="IPR002347">
    <property type="entry name" value="SDR_fam"/>
</dbReference>
<dbReference type="Pfam" id="PF13561">
    <property type="entry name" value="adh_short_C2"/>
    <property type="match status" value="2"/>
</dbReference>
<dbReference type="PRINTS" id="PR00081">
    <property type="entry name" value="GDHRDH"/>
</dbReference>